<evidence type="ECO:0000313" key="2">
    <source>
        <dbReference type="Proteomes" id="UP000237819"/>
    </source>
</evidence>
<dbReference type="Proteomes" id="UP000237819">
    <property type="component" value="Unassembled WGS sequence"/>
</dbReference>
<evidence type="ECO:0000313" key="1">
    <source>
        <dbReference type="EMBL" id="PQO46259.1"/>
    </source>
</evidence>
<sequence>MLRKRVGTPCACNGSYFIPLERTKPTEIRWGEFGKLGVFLPLLRKFNRVPTDNEDWYDRIWLPILVHIPYYLID</sequence>
<dbReference type="AlphaFoldDB" id="A0A2S8GPA6"/>
<comment type="caution">
    <text evidence="1">The sequence shown here is derived from an EMBL/GenBank/DDBJ whole genome shotgun (WGS) entry which is preliminary data.</text>
</comment>
<name>A0A2S8GPA6_9BACT</name>
<protein>
    <submittedName>
        <fullName evidence="1">Uncharacterized protein</fullName>
    </submittedName>
</protein>
<accession>A0A2S8GPA6</accession>
<proteinExistence type="predicted"/>
<dbReference type="EMBL" id="PUHZ01000010">
    <property type="protein sequence ID" value="PQO46259.1"/>
    <property type="molecule type" value="Genomic_DNA"/>
</dbReference>
<reference evidence="1 2" key="1">
    <citation type="submission" date="2018-02" db="EMBL/GenBank/DDBJ databases">
        <title>Comparative genomes isolates from brazilian mangrove.</title>
        <authorList>
            <person name="Araujo J.E."/>
            <person name="Taketani R.G."/>
            <person name="Silva M.C.P."/>
            <person name="Loureco M.V."/>
            <person name="Andreote F.D."/>
        </authorList>
    </citation>
    <scope>NUCLEOTIDE SEQUENCE [LARGE SCALE GENOMIC DNA]</scope>
    <source>
        <strain evidence="1 2">Nap-Phe MGV</strain>
    </source>
</reference>
<organism evidence="1 2">
    <name type="scientific">Blastopirellula marina</name>
    <dbReference type="NCBI Taxonomy" id="124"/>
    <lineage>
        <taxon>Bacteria</taxon>
        <taxon>Pseudomonadati</taxon>
        <taxon>Planctomycetota</taxon>
        <taxon>Planctomycetia</taxon>
        <taxon>Pirellulales</taxon>
        <taxon>Pirellulaceae</taxon>
        <taxon>Blastopirellula</taxon>
    </lineage>
</organism>
<gene>
    <name evidence="1" type="ORF">C5Y93_09745</name>
</gene>